<keyword evidence="5 6" id="KW-0472">Membrane</keyword>
<dbReference type="Proteomes" id="UP001159364">
    <property type="component" value="Linkage Group LG07"/>
</dbReference>
<gene>
    <name evidence="7" type="ORF">K2173_010908</name>
</gene>
<comment type="caution">
    <text evidence="7">The sequence shown here is derived from an EMBL/GenBank/DDBJ whole genome shotgun (WGS) entry which is preliminary data.</text>
</comment>
<comment type="subcellular location">
    <subcellularLocation>
        <location evidence="1">Membrane</location>
        <topology evidence="1">Multi-pass membrane protein</topology>
    </subcellularLocation>
</comment>
<feature type="transmembrane region" description="Helical" evidence="6">
    <location>
        <begin position="186"/>
        <end position="204"/>
    </location>
</feature>
<keyword evidence="8" id="KW-1185">Reference proteome</keyword>
<feature type="transmembrane region" description="Helical" evidence="6">
    <location>
        <begin position="122"/>
        <end position="141"/>
    </location>
</feature>
<evidence type="ECO:0000256" key="2">
    <source>
        <dbReference type="ARBA" id="ARBA00006948"/>
    </source>
</evidence>
<sequence length="304" mass="34076">MGSLVGHVLPGLAFFVLGLWHLFKHIKLFSLHPNSYLSSPWFPTSRLRYLELLLIIIGSSISVSAELFIGPAKHQPFDQDGTIPSYHLRNFEHSSISMSFIVYAAFAIVLDKFGPKAHFSLNLTQLLAAMAFGQQLLLFYLHSTDHQGIEGHYHFLLQVLVIVSLFTTLIGIGLPGSFLVGFVRSVSILFQGVWFMVMGFMIWTPEFTPKGCQLRSEDGHRVVRCGSEDALSRAKSLITLLFSWLVIAVTICTVTFYLALAQSYGKYVEYTYSAVANPKEVEVLQENSRSDVELQRKDGFIGDD</sequence>
<dbReference type="InterPro" id="IPR006904">
    <property type="entry name" value="DUF716"/>
</dbReference>
<dbReference type="EMBL" id="JAIWQS010000007">
    <property type="protein sequence ID" value="KAJ8760052.1"/>
    <property type="molecule type" value="Genomic_DNA"/>
</dbReference>
<dbReference type="PANTHER" id="PTHR46285">
    <property type="entry name" value="PROTEINASE INHIBITOR I4, SERPIN (DUF716)-RELATED"/>
    <property type="match status" value="1"/>
</dbReference>
<reference evidence="7 8" key="1">
    <citation type="submission" date="2021-09" db="EMBL/GenBank/DDBJ databases">
        <title>Genomic insights and catalytic innovation underlie evolution of tropane alkaloids biosynthesis.</title>
        <authorList>
            <person name="Wang Y.-J."/>
            <person name="Tian T."/>
            <person name="Huang J.-P."/>
            <person name="Huang S.-X."/>
        </authorList>
    </citation>
    <scope>NUCLEOTIDE SEQUENCE [LARGE SCALE GENOMIC DNA]</scope>
    <source>
        <strain evidence="7">KIB-2018</strain>
        <tissue evidence="7">Leaf</tissue>
    </source>
</reference>
<evidence type="ECO:0000256" key="5">
    <source>
        <dbReference type="ARBA" id="ARBA00023136"/>
    </source>
</evidence>
<comment type="similarity">
    <text evidence="2">Belongs to the TMEM45 family.</text>
</comment>
<evidence type="ECO:0000256" key="6">
    <source>
        <dbReference type="SAM" id="Phobius"/>
    </source>
</evidence>
<accession>A0AAV8T070</accession>
<dbReference type="AlphaFoldDB" id="A0AAV8T070"/>
<dbReference type="Pfam" id="PF04819">
    <property type="entry name" value="DUF716"/>
    <property type="match status" value="1"/>
</dbReference>
<keyword evidence="3 6" id="KW-0812">Transmembrane</keyword>
<protein>
    <submittedName>
        <fullName evidence="7">Uncharacterized protein</fullName>
    </submittedName>
</protein>
<feature type="transmembrane region" description="Helical" evidence="6">
    <location>
        <begin position="6"/>
        <end position="23"/>
    </location>
</feature>
<evidence type="ECO:0000256" key="1">
    <source>
        <dbReference type="ARBA" id="ARBA00004141"/>
    </source>
</evidence>
<feature type="transmembrane region" description="Helical" evidence="6">
    <location>
        <begin position="237"/>
        <end position="260"/>
    </location>
</feature>
<evidence type="ECO:0000256" key="3">
    <source>
        <dbReference type="ARBA" id="ARBA00022692"/>
    </source>
</evidence>
<evidence type="ECO:0000313" key="7">
    <source>
        <dbReference type="EMBL" id="KAJ8760052.1"/>
    </source>
</evidence>
<evidence type="ECO:0000313" key="8">
    <source>
        <dbReference type="Proteomes" id="UP001159364"/>
    </source>
</evidence>
<dbReference type="PANTHER" id="PTHR46285:SF8">
    <property type="entry name" value="PLANT VIRAL-RESPONSE FAMILY PROTEIN"/>
    <property type="match status" value="1"/>
</dbReference>
<evidence type="ECO:0000256" key="4">
    <source>
        <dbReference type="ARBA" id="ARBA00022989"/>
    </source>
</evidence>
<feature type="transmembrane region" description="Helical" evidence="6">
    <location>
        <begin position="91"/>
        <end position="110"/>
    </location>
</feature>
<proteinExistence type="inferred from homology"/>
<feature type="transmembrane region" description="Helical" evidence="6">
    <location>
        <begin position="49"/>
        <end position="71"/>
    </location>
</feature>
<organism evidence="7 8">
    <name type="scientific">Erythroxylum novogranatense</name>
    <dbReference type="NCBI Taxonomy" id="1862640"/>
    <lineage>
        <taxon>Eukaryota</taxon>
        <taxon>Viridiplantae</taxon>
        <taxon>Streptophyta</taxon>
        <taxon>Embryophyta</taxon>
        <taxon>Tracheophyta</taxon>
        <taxon>Spermatophyta</taxon>
        <taxon>Magnoliopsida</taxon>
        <taxon>eudicotyledons</taxon>
        <taxon>Gunneridae</taxon>
        <taxon>Pentapetalae</taxon>
        <taxon>rosids</taxon>
        <taxon>fabids</taxon>
        <taxon>Malpighiales</taxon>
        <taxon>Erythroxylaceae</taxon>
        <taxon>Erythroxylum</taxon>
    </lineage>
</organism>
<feature type="transmembrane region" description="Helical" evidence="6">
    <location>
        <begin position="153"/>
        <end position="174"/>
    </location>
</feature>
<dbReference type="GO" id="GO:0016020">
    <property type="term" value="C:membrane"/>
    <property type="evidence" value="ECO:0007669"/>
    <property type="project" value="UniProtKB-SubCell"/>
</dbReference>
<name>A0AAV8T070_9ROSI</name>
<keyword evidence="4 6" id="KW-1133">Transmembrane helix</keyword>